<keyword evidence="3" id="KW-1185">Reference proteome</keyword>
<dbReference type="Proteomes" id="UP000218785">
    <property type="component" value="Chromosome"/>
</dbReference>
<protein>
    <submittedName>
        <fullName evidence="2">Uncharacterized protein</fullName>
    </submittedName>
</protein>
<dbReference type="AlphaFoldDB" id="A0A1Z4N8D1"/>
<dbReference type="KEGG" id="ttq:NIES37_59670"/>
<evidence type="ECO:0000313" key="2">
    <source>
        <dbReference type="EMBL" id="BAZ01960.1"/>
    </source>
</evidence>
<dbReference type="RefSeq" id="WP_190445862.1">
    <property type="nucleotide sequence ID" value="NZ_CAWNJS010000001.1"/>
</dbReference>
<name>A0A1Z4N8D1_9CYAN</name>
<gene>
    <name evidence="2" type="ORF">NIES37_59670</name>
</gene>
<sequence length="51" mass="5424">MQVINNILGSELEIGTELTEAQMELLCGGEDEPVEEQVEESAAESAAESAE</sequence>
<dbReference type="EMBL" id="AP018248">
    <property type="protein sequence ID" value="BAZ01960.1"/>
    <property type="molecule type" value="Genomic_DNA"/>
</dbReference>
<reference evidence="2 3" key="1">
    <citation type="submission" date="2017-06" db="EMBL/GenBank/DDBJ databases">
        <title>Genome sequencing of cyanobaciteial culture collection at National Institute for Environmental Studies (NIES).</title>
        <authorList>
            <person name="Hirose Y."/>
            <person name="Shimura Y."/>
            <person name="Fujisawa T."/>
            <person name="Nakamura Y."/>
            <person name="Kawachi M."/>
        </authorList>
    </citation>
    <scope>NUCLEOTIDE SEQUENCE [LARGE SCALE GENOMIC DNA]</scope>
    <source>
        <strain evidence="2 3">NIES-37</strain>
    </source>
</reference>
<organism evidence="2 3">
    <name type="scientific">Tolypothrix tenuis PCC 7101</name>
    <dbReference type="NCBI Taxonomy" id="231146"/>
    <lineage>
        <taxon>Bacteria</taxon>
        <taxon>Bacillati</taxon>
        <taxon>Cyanobacteriota</taxon>
        <taxon>Cyanophyceae</taxon>
        <taxon>Nostocales</taxon>
        <taxon>Tolypothrichaceae</taxon>
        <taxon>Tolypothrix</taxon>
    </lineage>
</organism>
<evidence type="ECO:0000313" key="3">
    <source>
        <dbReference type="Proteomes" id="UP000218785"/>
    </source>
</evidence>
<proteinExistence type="predicted"/>
<evidence type="ECO:0000256" key="1">
    <source>
        <dbReference type="SAM" id="MobiDB-lite"/>
    </source>
</evidence>
<accession>A0A1Z4N8D1</accession>
<feature type="region of interest" description="Disordered" evidence="1">
    <location>
        <begin position="31"/>
        <end position="51"/>
    </location>
</feature>
<feature type="compositionally biased region" description="Acidic residues" evidence="1">
    <location>
        <begin position="31"/>
        <end position="42"/>
    </location>
</feature>